<evidence type="ECO:0000256" key="1">
    <source>
        <dbReference type="ARBA" id="ARBA00004776"/>
    </source>
</evidence>
<dbReference type="Pfam" id="PF00535">
    <property type="entry name" value="Glycos_transf_2"/>
    <property type="match status" value="1"/>
</dbReference>
<dbReference type="InterPro" id="IPR007345">
    <property type="entry name" value="Polysacch_pyruvyl_Trfase"/>
</dbReference>
<proteinExistence type="inferred from homology"/>
<dbReference type="PANTHER" id="PTHR43179:SF12">
    <property type="entry name" value="GALACTOFURANOSYLTRANSFERASE GLFT2"/>
    <property type="match status" value="1"/>
</dbReference>
<keyword evidence="4" id="KW-0808">Transferase</keyword>
<evidence type="ECO:0000256" key="4">
    <source>
        <dbReference type="ARBA" id="ARBA00022679"/>
    </source>
</evidence>
<gene>
    <name evidence="8" type="ORF">KKC1_31870</name>
</gene>
<keyword evidence="5" id="KW-0812">Transmembrane</keyword>
<evidence type="ECO:0000256" key="3">
    <source>
        <dbReference type="ARBA" id="ARBA00022676"/>
    </source>
</evidence>
<name>A0A1Z5HX08_9FIRM</name>
<feature type="transmembrane region" description="Helical" evidence="5">
    <location>
        <begin position="257"/>
        <end position="275"/>
    </location>
</feature>
<evidence type="ECO:0000256" key="2">
    <source>
        <dbReference type="ARBA" id="ARBA00006739"/>
    </source>
</evidence>
<evidence type="ECO:0000313" key="8">
    <source>
        <dbReference type="EMBL" id="GAW94069.1"/>
    </source>
</evidence>
<dbReference type="Gene3D" id="3.90.550.10">
    <property type="entry name" value="Spore Coat Polysaccharide Biosynthesis Protein SpsA, Chain A"/>
    <property type="match status" value="1"/>
</dbReference>
<dbReference type="InterPro" id="IPR029044">
    <property type="entry name" value="Nucleotide-diphossugar_trans"/>
</dbReference>
<reference evidence="9" key="1">
    <citation type="journal article" date="2017" name="Appl. Environ. Microbiol.">
        <title>Genomic Analysis of Calderihabitans maritimus KKC1, a Thermophilic, Hydrogenogenic, Carboxydotrophic Bacterium Isolated from Marine Sediment.</title>
        <authorList>
            <person name="Omae K."/>
            <person name="Yoneda Y."/>
            <person name="Fukuyama Y."/>
            <person name="Yoshida T."/>
            <person name="Sako Y."/>
        </authorList>
    </citation>
    <scope>NUCLEOTIDE SEQUENCE [LARGE SCALE GENOMIC DNA]</scope>
    <source>
        <strain evidence="9">KKC1</strain>
    </source>
</reference>
<feature type="transmembrane region" description="Helical" evidence="5">
    <location>
        <begin position="379"/>
        <end position="405"/>
    </location>
</feature>
<evidence type="ECO:0000259" key="6">
    <source>
        <dbReference type="Pfam" id="PF00535"/>
    </source>
</evidence>
<evidence type="ECO:0000259" key="7">
    <source>
        <dbReference type="Pfam" id="PF04230"/>
    </source>
</evidence>
<keyword evidence="5" id="KW-1133">Transmembrane helix</keyword>
<keyword evidence="5" id="KW-0472">Membrane</keyword>
<dbReference type="EMBL" id="BDGJ01000197">
    <property type="protein sequence ID" value="GAW94069.1"/>
    <property type="molecule type" value="Genomic_DNA"/>
</dbReference>
<protein>
    <submittedName>
        <fullName evidence="8">Uncharacterized protein</fullName>
    </submittedName>
</protein>
<accession>A0A1Z5HX08</accession>
<organism evidence="8 9">
    <name type="scientific">Calderihabitans maritimus</name>
    <dbReference type="NCBI Taxonomy" id="1246530"/>
    <lineage>
        <taxon>Bacteria</taxon>
        <taxon>Bacillati</taxon>
        <taxon>Bacillota</taxon>
        <taxon>Clostridia</taxon>
        <taxon>Neomoorellales</taxon>
        <taxon>Calderihabitantaceae</taxon>
        <taxon>Calderihabitans</taxon>
    </lineage>
</organism>
<dbReference type="PANTHER" id="PTHR43179">
    <property type="entry name" value="RHAMNOSYLTRANSFERASE WBBL"/>
    <property type="match status" value="1"/>
</dbReference>
<keyword evidence="9" id="KW-1185">Reference proteome</keyword>
<sequence length="665" mass="73042">MTKVYAIVLNWCGYSDTTRCVRSLLKQAPSGSISLKVLVVDNASPDGSGSRLAKQFESCPRVRCLANPSNLGFAGGMNAGMRVALEEGADYIFVLNQDAFVEEEAVERLVEAASADPSIGAAGPRIVYASEPQKIWHGAGYFNFIKAGVVVPEKNKPVGSAAPRVRDASFLTGCALLIRAEVLKRVGFLDEDYFLYVEDLDFCWRLRKMGYRLVYVPGALVYHDLDPQLRDRMNPVVLYHRGRSCMVFLRKHFPVPYVIYGFLFQTLVGTLFRLAKGVKAGQPLQLARAWLEGLRDGLFTRISRAKPRVAIAGLYGRGNLGDELILKGVLDALNRVKGPPPDRCVVLSASPEETARYVHVRAVKRHCFSALAAVMQSRWLIIGGGGLFPGTVKSAFYYLLLVLAARRTGGRVSILGVGVNPLQKLWARVYLAVILNLSDDIVVRDKDSLERCRALTRRPVGLGTDFALVASLEDMEIAQPPAGRETKTLGFAVKGRRLSPDYLAAIGALFRRWLAGGNRKLRLIVSFKRELDLVMGRRLYRIIDLPCRVELWEAGEVGQWIQGIAGCDLLLTQRLHPALVAARCGIPVLALTGEPKIRSFGAVLGWSFIDRASLPKMNAELFNSILEKAYRNAAGAQSELNTEPLLSLLSGIASRGEASQTLVSN</sequence>
<dbReference type="AlphaFoldDB" id="A0A1Z5HX08"/>
<feature type="domain" description="Glycosyltransferase 2-like" evidence="6">
    <location>
        <begin position="18"/>
        <end position="185"/>
    </location>
</feature>
<dbReference type="InterPro" id="IPR001173">
    <property type="entry name" value="Glyco_trans_2-like"/>
</dbReference>
<dbReference type="GO" id="GO:0016757">
    <property type="term" value="F:glycosyltransferase activity"/>
    <property type="evidence" value="ECO:0007669"/>
    <property type="project" value="UniProtKB-KW"/>
</dbReference>
<comment type="similarity">
    <text evidence="2">Belongs to the glycosyltransferase 2 family.</text>
</comment>
<comment type="caution">
    <text evidence="8">The sequence shown here is derived from an EMBL/GenBank/DDBJ whole genome shotgun (WGS) entry which is preliminary data.</text>
</comment>
<dbReference type="SUPFAM" id="SSF53448">
    <property type="entry name" value="Nucleotide-diphospho-sugar transferases"/>
    <property type="match status" value="1"/>
</dbReference>
<dbReference type="Pfam" id="PF04230">
    <property type="entry name" value="PS_pyruv_trans"/>
    <property type="match status" value="1"/>
</dbReference>
<dbReference type="RefSeq" id="WP_088555084.1">
    <property type="nucleotide sequence ID" value="NZ_BDGJ01000197.1"/>
</dbReference>
<evidence type="ECO:0000313" key="9">
    <source>
        <dbReference type="Proteomes" id="UP000197032"/>
    </source>
</evidence>
<comment type="pathway">
    <text evidence="1">Cell wall biogenesis; cell wall polysaccharide biosynthesis.</text>
</comment>
<dbReference type="OrthoDB" id="1727335at2"/>
<dbReference type="CDD" id="cd04186">
    <property type="entry name" value="GT_2_like_c"/>
    <property type="match status" value="1"/>
</dbReference>
<evidence type="ECO:0000256" key="5">
    <source>
        <dbReference type="SAM" id="Phobius"/>
    </source>
</evidence>
<keyword evidence="3" id="KW-0328">Glycosyltransferase</keyword>
<feature type="domain" description="Polysaccharide pyruvyl transferase" evidence="7">
    <location>
        <begin position="319"/>
        <end position="592"/>
    </location>
</feature>
<dbReference type="Proteomes" id="UP000197032">
    <property type="component" value="Unassembled WGS sequence"/>
</dbReference>